<dbReference type="EMBL" id="BNCP01000043">
    <property type="protein sequence ID" value="GIL88089.1"/>
    <property type="molecule type" value="Genomic_DNA"/>
</dbReference>
<dbReference type="OrthoDB" id="10251136at2759"/>
<dbReference type="Proteomes" id="UP000747110">
    <property type="component" value="Unassembled WGS sequence"/>
</dbReference>
<keyword evidence="2" id="KW-1185">Reference proteome</keyword>
<accession>A0A8J4CT68</accession>
<evidence type="ECO:0000313" key="2">
    <source>
        <dbReference type="Proteomes" id="UP000747110"/>
    </source>
</evidence>
<evidence type="ECO:0000313" key="1">
    <source>
        <dbReference type="EMBL" id="GIL88089.1"/>
    </source>
</evidence>
<reference evidence="1" key="1">
    <citation type="journal article" date="2021" name="Proc. Natl. Acad. Sci. U.S.A.">
        <title>Three genomes in the algal genus Volvox reveal the fate of a haploid sex-determining region after a transition to homothallism.</title>
        <authorList>
            <person name="Yamamoto K."/>
            <person name="Hamaji T."/>
            <person name="Kawai-Toyooka H."/>
            <person name="Matsuzaki R."/>
            <person name="Takahashi F."/>
            <person name="Nishimura Y."/>
            <person name="Kawachi M."/>
            <person name="Noguchi H."/>
            <person name="Minakuchi Y."/>
            <person name="Umen J.G."/>
            <person name="Toyoda A."/>
            <person name="Nozaki H."/>
        </authorList>
    </citation>
    <scope>NUCLEOTIDE SEQUENCE</scope>
    <source>
        <strain evidence="1">NIES-3786</strain>
    </source>
</reference>
<comment type="caution">
    <text evidence="1">The sequence shown here is derived from an EMBL/GenBank/DDBJ whole genome shotgun (WGS) entry which is preliminary data.</text>
</comment>
<proteinExistence type="predicted"/>
<organism evidence="1 2">
    <name type="scientific">Volvox reticuliferus</name>
    <dbReference type="NCBI Taxonomy" id="1737510"/>
    <lineage>
        <taxon>Eukaryota</taxon>
        <taxon>Viridiplantae</taxon>
        <taxon>Chlorophyta</taxon>
        <taxon>core chlorophytes</taxon>
        <taxon>Chlorophyceae</taxon>
        <taxon>CS clade</taxon>
        <taxon>Chlamydomonadales</taxon>
        <taxon>Volvocaceae</taxon>
        <taxon>Volvox</taxon>
    </lineage>
</organism>
<protein>
    <submittedName>
        <fullName evidence="1">Uncharacterized protein</fullName>
    </submittedName>
</protein>
<gene>
    <name evidence="1" type="ORF">Vretifemale_16133</name>
</gene>
<sequence length="141" mass="15928">MKNLIQEACQGPVRDLFRSLGNVTNVTPNDLRPVNLKDFQVGLPDGMQGAEANRIRCRGRAVRKVRQPVWGQICRGDRGQLPHRGCWRWHGGRRLRPAGRGVVVCPEPVLVCMCARHLNQTNWKIDVAGDEMREGRCGHSR</sequence>
<name>A0A8J4CT68_9CHLO</name>
<dbReference type="AlphaFoldDB" id="A0A8J4CT68"/>